<dbReference type="Gene3D" id="6.10.340.10">
    <property type="match status" value="1"/>
</dbReference>
<dbReference type="Gene3D" id="1.10.1760.20">
    <property type="match status" value="1"/>
</dbReference>
<evidence type="ECO:0000256" key="5">
    <source>
        <dbReference type="ARBA" id="ARBA00022777"/>
    </source>
</evidence>
<feature type="coiled-coil region" evidence="7">
    <location>
        <begin position="539"/>
        <end position="626"/>
    </location>
</feature>
<dbReference type="SUPFAM" id="SSF55874">
    <property type="entry name" value="ATPase domain of HSP90 chaperone/DNA topoisomerase II/histidine kinase"/>
    <property type="match status" value="1"/>
</dbReference>
<dbReference type="InterPro" id="IPR050351">
    <property type="entry name" value="BphY/WalK/GraS-like"/>
</dbReference>
<evidence type="ECO:0000256" key="8">
    <source>
        <dbReference type="SAM" id="Phobius"/>
    </source>
</evidence>
<keyword evidence="7" id="KW-0175">Coiled coil</keyword>
<dbReference type="PRINTS" id="PR00344">
    <property type="entry name" value="BCTRLSENSOR"/>
</dbReference>
<dbReference type="PROSITE" id="PS50109">
    <property type="entry name" value="HIS_KIN"/>
    <property type="match status" value="1"/>
</dbReference>
<proteinExistence type="predicted"/>
<dbReference type="PANTHER" id="PTHR42878:SF15">
    <property type="entry name" value="BACTERIOPHYTOCHROME"/>
    <property type="match status" value="1"/>
</dbReference>
<keyword evidence="8" id="KW-0472">Membrane</keyword>
<accession>A0ABR8C9P3</accession>
<dbReference type="InterPro" id="IPR036890">
    <property type="entry name" value="HATPase_C_sf"/>
</dbReference>
<dbReference type="InterPro" id="IPR003661">
    <property type="entry name" value="HisK_dim/P_dom"/>
</dbReference>
<evidence type="ECO:0000313" key="10">
    <source>
        <dbReference type="EMBL" id="MBD2317502.1"/>
    </source>
</evidence>
<evidence type="ECO:0000256" key="2">
    <source>
        <dbReference type="ARBA" id="ARBA00012438"/>
    </source>
</evidence>
<dbReference type="InterPro" id="IPR003594">
    <property type="entry name" value="HATPase_dom"/>
</dbReference>
<protein>
    <recommendedName>
        <fullName evidence="2">histidine kinase</fullName>
        <ecNumber evidence="2">2.7.13.3</ecNumber>
    </recommendedName>
</protein>
<keyword evidence="3" id="KW-0597">Phosphoprotein</keyword>
<sequence>MGFTKVLGSKVRSHSQLVGLVLLLTMGFVGNYYRWTLFFDIDFIFGSIAVLIVVCLYGTRWGTFAGFIAGLCTYVIWKHPYTVITFTLEALFVGGIFHRQQNHRQKPNNQNNIVLIDALFWLVLGMPLVWFFYAILLRVDQTQALIILIKQPVNAIFNALVSSLLLTHFPIYRWVKRPHALNSLSLAQTLFNLLLAFVSAPTLVLIVLASHQVVDDIKNAVSLDLNDASRYLTVEVRVWYDRRLVAVSQLAELAKVSDVQSISFQQSVKFISGAFPDFRHVHVLDINGKTVLDLDNTEIKSELSFDQAAYFQKLQRSPQPFLSPVLTKIDAQHLPHPIVLLGIPILQDGSLIGAIFNEIDLQGITRLLELNVGEESLNISIVDQHKTIAASTHPQLIGTQKFDWRENGDVKDLGRQSYHWLPNSGSRLVMVQWQNSVFVKEVMIRADIPWTLIIQIAATPLVRQIEQVHIQNMALMLLISGIGLFFAALVSHQVVKPLMQLAEVTTNLPDKLLEKEPIPWIRSYITELSLLVNNFQIMSKSLQQKFSEIRQANELLEERVQERTKALQQTNEELEMEIQERHQVEQERDRLIENLLLSETKVRQLNADLEERVVQRTKQLEMANQELESFSYSVSHDLRTPLRAIDGFSRMLQEDYGQIFDREAHRYLKIVRDNAQRMGSLIDDLLNLARLNRKEISKQTIFPKDLVNHLLNDLRPSWGNREVEFAIADLPPHQGDLSLFTQVWINLLSNAIKYTSKTEQAYIEIGFMVINSEIVYFIRDNGAGFDMQYASKLFGVFHRMHLDNEFEGTGIGLAIVQRIIQRHGGRIWAEAAINQGATFYFTIPD</sequence>
<dbReference type="PANTHER" id="PTHR42878">
    <property type="entry name" value="TWO-COMPONENT HISTIDINE KINASE"/>
    <property type="match status" value="1"/>
</dbReference>
<keyword evidence="6" id="KW-0902">Two-component regulatory system</keyword>
<feature type="transmembrane region" description="Helical" evidence="8">
    <location>
        <begin position="13"/>
        <end position="30"/>
    </location>
</feature>
<evidence type="ECO:0000256" key="4">
    <source>
        <dbReference type="ARBA" id="ARBA00022679"/>
    </source>
</evidence>
<comment type="caution">
    <text evidence="10">The sequence shown here is derived from an EMBL/GenBank/DDBJ whole genome shotgun (WGS) entry which is preliminary data.</text>
</comment>
<dbReference type="RefSeq" id="WP_190578343.1">
    <property type="nucleotide sequence ID" value="NZ_JACJQY010000016.1"/>
</dbReference>
<keyword evidence="8" id="KW-1133">Transmembrane helix</keyword>
<dbReference type="Pfam" id="PF02518">
    <property type="entry name" value="HATPase_c"/>
    <property type="match status" value="1"/>
</dbReference>
<dbReference type="SMART" id="SM00387">
    <property type="entry name" value="HATPase_c"/>
    <property type="match status" value="1"/>
</dbReference>
<feature type="domain" description="Histidine kinase" evidence="9">
    <location>
        <begin position="633"/>
        <end position="845"/>
    </location>
</feature>
<dbReference type="Proteomes" id="UP000618445">
    <property type="component" value="Unassembled WGS sequence"/>
</dbReference>
<feature type="transmembrane region" description="Helical" evidence="8">
    <location>
        <begin position="473"/>
        <end position="490"/>
    </location>
</feature>
<organism evidence="10 11">
    <name type="scientific">Phormidium tenue FACHB-1050</name>
    <dbReference type="NCBI Taxonomy" id="2692857"/>
    <lineage>
        <taxon>Bacteria</taxon>
        <taxon>Bacillati</taxon>
        <taxon>Cyanobacteriota</taxon>
        <taxon>Cyanophyceae</taxon>
        <taxon>Oscillatoriophycideae</taxon>
        <taxon>Oscillatoriales</taxon>
        <taxon>Oscillatoriaceae</taxon>
        <taxon>Phormidium</taxon>
    </lineage>
</organism>
<evidence type="ECO:0000256" key="7">
    <source>
        <dbReference type="SAM" id="Coils"/>
    </source>
</evidence>
<name>A0ABR8C9P3_9CYAN</name>
<dbReference type="SMART" id="SM00388">
    <property type="entry name" value="HisKA"/>
    <property type="match status" value="1"/>
</dbReference>
<dbReference type="Gene3D" id="1.10.287.130">
    <property type="match status" value="1"/>
</dbReference>
<dbReference type="InterPro" id="IPR004358">
    <property type="entry name" value="Sig_transdc_His_kin-like_C"/>
</dbReference>
<dbReference type="EMBL" id="JACJQY010000016">
    <property type="protein sequence ID" value="MBD2317502.1"/>
    <property type="molecule type" value="Genomic_DNA"/>
</dbReference>
<dbReference type="Pfam" id="PF00512">
    <property type="entry name" value="HisKA"/>
    <property type="match status" value="1"/>
</dbReference>
<feature type="transmembrane region" description="Helical" evidence="8">
    <location>
        <begin position="156"/>
        <end position="175"/>
    </location>
</feature>
<dbReference type="SUPFAM" id="SSF47384">
    <property type="entry name" value="Homodimeric domain of signal transducing histidine kinase"/>
    <property type="match status" value="1"/>
</dbReference>
<dbReference type="InterPro" id="IPR005467">
    <property type="entry name" value="His_kinase_dom"/>
</dbReference>
<dbReference type="CDD" id="cd00082">
    <property type="entry name" value="HisKA"/>
    <property type="match status" value="1"/>
</dbReference>
<comment type="catalytic activity">
    <reaction evidence="1">
        <text>ATP + protein L-histidine = ADP + protein N-phospho-L-histidine.</text>
        <dbReference type="EC" id="2.7.13.3"/>
    </reaction>
</comment>
<dbReference type="InterPro" id="IPR036097">
    <property type="entry name" value="HisK_dim/P_sf"/>
</dbReference>
<gene>
    <name evidence="10" type="ORF">H6G05_11680</name>
</gene>
<evidence type="ECO:0000259" key="9">
    <source>
        <dbReference type="PROSITE" id="PS50109"/>
    </source>
</evidence>
<dbReference type="EC" id="2.7.13.3" evidence="2"/>
<evidence type="ECO:0000256" key="6">
    <source>
        <dbReference type="ARBA" id="ARBA00023012"/>
    </source>
</evidence>
<feature type="transmembrane region" description="Helical" evidence="8">
    <location>
        <begin position="187"/>
        <end position="209"/>
    </location>
</feature>
<reference evidence="10 11" key="1">
    <citation type="journal article" date="2020" name="ISME J.">
        <title>Comparative genomics reveals insights into cyanobacterial evolution and habitat adaptation.</title>
        <authorList>
            <person name="Chen M.Y."/>
            <person name="Teng W.K."/>
            <person name="Zhao L."/>
            <person name="Hu C.X."/>
            <person name="Zhou Y.K."/>
            <person name="Han B.P."/>
            <person name="Song L.R."/>
            <person name="Shu W.S."/>
        </authorList>
    </citation>
    <scope>NUCLEOTIDE SEQUENCE [LARGE SCALE GENOMIC DNA]</scope>
    <source>
        <strain evidence="10 11">FACHB-1050</strain>
    </source>
</reference>
<feature type="transmembrane region" description="Helical" evidence="8">
    <location>
        <begin position="118"/>
        <end position="136"/>
    </location>
</feature>
<feature type="transmembrane region" description="Helical" evidence="8">
    <location>
        <begin position="79"/>
        <end position="97"/>
    </location>
</feature>
<evidence type="ECO:0000256" key="1">
    <source>
        <dbReference type="ARBA" id="ARBA00000085"/>
    </source>
</evidence>
<keyword evidence="4" id="KW-0808">Transferase</keyword>
<keyword evidence="11" id="KW-1185">Reference proteome</keyword>
<keyword evidence="8" id="KW-0812">Transmembrane</keyword>
<dbReference type="Gene3D" id="3.30.450.20">
    <property type="entry name" value="PAS domain"/>
    <property type="match status" value="1"/>
</dbReference>
<dbReference type="Gene3D" id="3.30.565.10">
    <property type="entry name" value="Histidine kinase-like ATPase, C-terminal domain"/>
    <property type="match status" value="1"/>
</dbReference>
<keyword evidence="5" id="KW-0418">Kinase</keyword>
<evidence type="ECO:0000313" key="11">
    <source>
        <dbReference type="Proteomes" id="UP000618445"/>
    </source>
</evidence>
<evidence type="ECO:0000256" key="3">
    <source>
        <dbReference type="ARBA" id="ARBA00022553"/>
    </source>
</evidence>